<dbReference type="InterPro" id="IPR000834">
    <property type="entry name" value="Peptidase_M14"/>
</dbReference>
<organism evidence="5 6">
    <name type="scientific">Blepharisma stoltei</name>
    <dbReference type="NCBI Taxonomy" id="1481888"/>
    <lineage>
        <taxon>Eukaryota</taxon>
        <taxon>Sar</taxon>
        <taxon>Alveolata</taxon>
        <taxon>Ciliophora</taxon>
        <taxon>Postciliodesmatophora</taxon>
        <taxon>Heterotrichea</taxon>
        <taxon>Heterotrichida</taxon>
        <taxon>Blepharismidae</taxon>
        <taxon>Blepharisma</taxon>
    </lineage>
</organism>
<dbReference type="GO" id="GO:0004181">
    <property type="term" value="F:metallocarboxypeptidase activity"/>
    <property type="evidence" value="ECO:0007669"/>
    <property type="project" value="InterPro"/>
</dbReference>
<gene>
    <name evidence="5" type="ORF">BSTOLATCC_MIC27770</name>
</gene>
<evidence type="ECO:0000313" key="5">
    <source>
        <dbReference type="EMBL" id="CAG9321202.1"/>
    </source>
</evidence>
<name>A0AAU9IZH5_9CILI</name>
<dbReference type="GO" id="GO:0008270">
    <property type="term" value="F:zinc ion binding"/>
    <property type="evidence" value="ECO:0007669"/>
    <property type="project" value="InterPro"/>
</dbReference>
<evidence type="ECO:0000259" key="4">
    <source>
        <dbReference type="PROSITE" id="PS52035"/>
    </source>
</evidence>
<dbReference type="Gene3D" id="3.40.630.10">
    <property type="entry name" value="Zn peptidases"/>
    <property type="match status" value="1"/>
</dbReference>
<protein>
    <recommendedName>
        <fullName evidence="4">Peptidase M14 domain-containing protein</fullName>
    </recommendedName>
</protein>
<accession>A0AAU9IZH5</accession>
<evidence type="ECO:0000256" key="3">
    <source>
        <dbReference type="PROSITE-ProRule" id="PRU01379"/>
    </source>
</evidence>
<sequence length="814" mass="93824">MNEFLLPEPLPLFESGKYIELPKPQWKLKTPHSPSYFANYESQFQLNPFKLAFSLPQPVDDNMQDFIQSLLSDSCPSPIPQSPSKFKFSSYFECGNLEKVYKRSEFEYDLLMKTDTNSQGYAQWFYFDVDNEAIGEIKINILNFSKRKSLFRKGMKPAYKIASENVWKYVDNTAYDCCELENGRRFYTLSFRYTFTQANEKVSFAFSIPYTFTRLKNFLINAEEKIGTEKIKEPEIEMANLSYKREVLCSSAGGLPVWVLTITAGKKTGLTYANRKGVIITARVHPGETTGSFIVENFIKFLLDETNKQSIALRNIFIFKIIPMLNPDGVVCGNYRTSLAGVDLNRQWITPSPTSHPEIYYTKNLIKEFQENHEVSIFCDLHGHAKKYNSFIYGCNAAAEGGVLSWTKVRLFPRVLARLTRIFSYKDCRFNVQQDKLGTGRVVVWNELKVTNSFTLETSFYGFEDGKEIKVYGEEELEELGFSIAKAILKFSYLSKSLEQELLKSNTWLKSKLVKECSLSVEDIFAQKLREKRASSKSFEGENNVKTKRLARNTSQARNIRIKPSDSWNSNIEDLDKNWSNYFSISELQNAQRKIELNQPCDDESFISDSSSSGDSAELRSNYMSPKAPKVEFKVPKNMMPIKLEDEPTQSRIPRIMEDVGTCFTSFGFFQNKVKLSTTPISFTRVDQNYRGLRSRYFRPGIRPRKQSELDEDFRLNASNATLHLRKEDSSHGSNTASFSIKLPDIRDQKRYKKIIKNLSKPQMPKTTKTVKLEHKKPSKPNFLVKSVKIPIKPEAINSISTKKLITRFDCDYY</sequence>
<reference evidence="5" key="1">
    <citation type="submission" date="2021-09" db="EMBL/GenBank/DDBJ databases">
        <authorList>
            <consortium name="AG Swart"/>
            <person name="Singh M."/>
            <person name="Singh A."/>
            <person name="Seah K."/>
            <person name="Emmerich C."/>
        </authorList>
    </citation>
    <scope>NUCLEOTIDE SEQUENCE</scope>
    <source>
        <strain evidence="5">ATCC30299</strain>
    </source>
</reference>
<dbReference type="Pfam" id="PF18027">
    <property type="entry name" value="Pepdidase_M14_N"/>
    <property type="match status" value="1"/>
</dbReference>
<dbReference type="AlphaFoldDB" id="A0AAU9IZH5"/>
<evidence type="ECO:0000256" key="2">
    <source>
        <dbReference type="ARBA" id="ARBA00005988"/>
    </source>
</evidence>
<dbReference type="PANTHER" id="PTHR12756">
    <property type="entry name" value="CYTOSOLIC CARBOXYPEPTIDASE"/>
    <property type="match status" value="1"/>
</dbReference>
<dbReference type="PANTHER" id="PTHR12756:SF11">
    <property type="entry name" value="CYTOSOLIC CARBOXYPEPTIDASE 1"/>
    <property type="match status" value="1"/>
</dbReference>
<dbReference type="InterPro" id="IPR050821">
    <property type="entry name" value="Cytosolic_carboxypeptidase"/>
</dbReference>
<dbReference type="SUPFAM" id="SSF53187">
    <property type="entry name" value="Zn-dependent exopeptidases"/>
    <property type="match status" value="1"/>
</dbReference>
<dbReference type="Proteomes" id="UP001162131">
    <property type="component" value="Unassembled WGS sequence"/>
</dbReference>
<evidence type="ECO:0000313" key="6">
    <source>
        <dbReference type="Proteomes" id="UP001162131"/>
    </source>
</evidence>
<dbReference type="InterPro" id="IPR040626">
    <property type="entry name" value="Pepdidase_M14_N"/>
</dbReference>
<dbReference type="EMBL" id="CAJZBQ010000027">
    <property type="protein sequence ID" value="CAG9321202.1"/>
    <property type="molecule type" value="Genomic_DNA"/>
</dbReference>
<comment type="cofactor">
    <cofactor evidence="1">
        <name>Zn(2+)</name>
        <dbReference type="ChEBI" id="CHEBI:29105"/>
    </cofactor>
</comment>
<dbReference type="PROSITE" id="PS52035">
    <property type="entry name" value="PEPTIDASE_M14"/>
    <property type="match status" value="1"/>
</dbReference>
<dbReference type="Pfam" id="PF00246">
    <property type="entry name" value="Peptidase_M14"/>
    <property type="match status" value="1"/>
</dbReference>
<comment type="similarity">
    <text evidence="2 3">Belongs to the peptidase M14 family.</text>
</comment>
<dbReference type="GO" id="GO:0006508">
    <property type="term" value="P:proteolysis"/>
    <property type="evidence" value="ECO:0007669"/>
    <property type="project" value="InterPro"/>
</dbReference>
<feature type="domain" description="Peptidase M14" evidence="4">
    <location>
        <begin position="208"/>
        <end position="492"/>
    </location>
</feature>
<evidence type="ECO:0000256" key="1">
    <source>
        <dbReference type="ARBA" id="ARBA00001947"/>
    </source>
</evidence>
<proteinExistence type="inferred from homology"/>
<comment type="caution">
    <text evidence="5">The sequence shown here is derived from an EMBL/GenBank/DDBJ whole genome shotgun (WGS) entry which is preliminary data.</text>
</comment>
<keyword evidence="6" id="KW-1185">Reference proteome</keyword>
<feature type="active site" description="Proton donor/acceptor" evidence="3">
    <location>
        <position position="457"/>
    </location>
</feature>
<dbReference type="Gene3D" id="2.60.40.3120">
    <property type="match status" value="1"/>
</dbReference>